<keyword evidence="5" id="KW-0812">Transmembrane</keyword>
<reference evidence="15 16" key="1">
    <citation type="submission" date="2021-03" db="EMBL/GenBank/DDBJ databases">
        <title>Genomic Encyclopedia of Type Strains, Phase IV (KMG-IV): sequencing the most valuable type-strain genomes for metagenomic binning, comparative biology and taxonomic classification.</title>
        <authorList>
            <person name="Goeker M."/>
        </authorList>
    </citation>
    <scope>NUCLEOTIDE SEQUENCE [LARGE SCALE GENOMIC DNA]</scope>
    <source>
        <strain evidence="15 16">DSM 21600</strain>
    </source>
</reference>
<gene>
    <name evidence="15" type="ORF">J2Z17_001433</name>
</gene>
<name>A0ABS4DWE7_9HYPH</name>
<sequence>MLDSLRNAAQTWVAKLLLLLLVASFGVWGVSRSLVSGQADTVMTVGDQQISSNEFRFAYQRRLDALSQQFGTRLTTEQARAFGVVNQVYAELSAGASLDQLADEMHLGLSQDRLAQLIAEDPAFKGSNGRFDRQLFASRLANSGIRQEDYIKERSDVAVRSQVVEAISDGFKPPKVLVDAMTKYSTESRDIDYLLLTNANIDPIPAPSDEVLKKWFDTVKSRYRAPEYRSFSYVKLEPADIAHPGDITDQQIADEYAARKKSFEIAGTRTIEQLTFADKAAADAAAAKLSSGTSFDQLVTDTGKTPTDVLLGDFSHDNMPDQTLADAAFAVDKDGGTTPVIDGAFGPVILRVTNIKPTRVKSLDEVKDEIRQQLATTAAADDILSVHDNFEDLRASGATLEDVARQLKLNVVKIPAIDSQGQDRDGKAIDVPQGKTLVTQVFQADVGSETQPLSIGADGFLWFDVTNIEEARDRSLDEVHDQAVKDWTTEQQRTALGAKAESLKARLQKGDKLADIAGELKIAVETKAGLKRGAQDSVLGPAAIAAAFSGPVGTAGSAPGGDPSTQIVLSVTHVDDTPSADVLENDNRQVTALANAAGDDILDQMVQKLQSQYGVSINQQLAEQAMVR</sequence>
<dbReference type="Proteomes" id="UP000759443">
    <property type="component" value="Unassembled WGS sequence"/>
</dbReference>
<evidence type="ECO:0000256" key="8">
    <source>
        <dbReference type="ARBA" id="ARBA00023186"/>
    </source>
</evidence>
<dbReference type="Pfam" id="PF13624">
    <property type="entry name" value="SurA_N_3"/>
    <property type="match status" value="1"/>
</dbReference>
<evidence type="ECO:0000256" key="3">
    <source>
        <dbReference type="ARBA" id="ARBA00022475"/>
    </source>
</evidence>
<dbReference type="EMBL" id="JAGGJU010000003">
    <property type="protein sequence ID" value="MBP1850012.1"/>
    <property type="molecule type" value="Genomic_DNA"/>
</dbReference>
<keyword evidence="3" id="KW-1003">Cell membrane</keyword>
<dbReference type="GO" id="GO:0003755">
    <property type="term" value="F:peptidyl-prolyl cis-trans isomerase activity"/>
    <property type="evidence" value="ECO:0007669"/>
    <property type="project" value="UniProtKB-EC"/>
</dbReference>
<comment type="subcellular location">
    <subcellularLocation>
        <location evidence="1">Cell inner membrane</location>
        <topology evidence="1">Single-pass type II membrane protein</topology>
        <orientation evidence="1">Periplasmic side</orientation>
    </subcellularLocation>
</comment>
<evidence type="ECO:0000256" key="4">
    <source>
        <dbReference type="ARBA" id="ARBA00022519"/>
    </source>
</evidence>
<evidence type="ECO:0000256" key="11">
    <source>
        <dbReference type="ARBA" id="ARBA00038408"/>
    </source>
</evidence>
<evidence type="ECO:0000256" key="12">
    <source>
        <dbReference type="ARBA" id="ARBA00040743"/>
    </source>
</evidence>
<dbReference type="SUPFAM" id="SSF109998">
    <property type="entry name" value="Triger factor/SurA peptide-binding domain-like"/>
    <property type="match status" value="1"/>
</dbReference>
<dbReference type="Gene3D" id="3.10.50.40">
    <property type="match status" value="1"/>
</dbReference>
<evidence type="ECO:0000313" key="16">
    <source>
        <dbReference type="Proteomes" id="UP000759443"/>
    </source>
</evidence>
<evidence type="ECO:0000259" key="14">
    <source>
        <dbReference type="Pfam" id="PF13145"/>
    </source>
</evidence>
<proteinExistence type="inferred from homology"/>
<dbReference type="RefSeq" id="WP_209943537.1">
    <property type="nucleotide sequence ID" value="NZ_JAGGJU010000003.1"/>
</dbReference>
<organism evidence="15 16">
    <name type="scientific">Rhizobium halophytocola</name>
    <dbReference type="NCBI Taxonomy" id="735519"/>
    <lineage>
        <taxon>Bacteria</taxon>
        <taxon>Pseudomonadati</taxon>
        <taxon>Pseudomonadota</taxon>
        <taxon>Alphaproteobacteria</taxon>
        <taxon>Hyphomicrobiales</taxon>
        <taxon>Rhizobiaceae</taxon>
        <taxon>Rhizobium/Agrobacterium group</taxon>
        <taxon>Rhizobium</taxon>
    </lineage>
</organism>
<dbReference type="Pfam" id="PF13145">
    <property type="entry name" value="Rotamase_2"/>
    <property type="match status" value="1"/>
</dbReference>
<accession>A0ABS4DWE7</accession>
<protein>
    <recommendedName>
        <fullName evidence="2">Parvulin-like PPIase</fullName>
    </recommendedName>
    <alternativeName>
        <fullName evidence="9">Peptidyl-prolyl cis-trans isomerase plp</fullName>
    </alternativeName>
    <alternativeName>
        <fullName evidence="12">Periplasmic chaperone PpiD</fullName>
    </alternativeName>
    <alternativeName>
        <fullName evidence="13">Periplasmic folding chaperone</fullName>
    </alternativeName>
    <alternativeName>
        <fullName evidence="10">Rotamase plp</fullName>
    </alternativeName>
</protein>
<comment type="caution">
    <text evidence="15">The sequence shown here is derived from an EMBL/GenBank/DDBJ whole genome shotgun (WGS) entry which is preliminary data.</text>
</comment>
<keyword evidence="4" id="KW-0997">Cell inner membrane</keyword>
<dbReference type="PANTHER" id="PTHR47529:SF1">
    <property type="entry name" value="PERIPLASMIC CHAPERONE PPID"/>
    <property type="match status" value="1"/>
</dbReference>
<evidence type="ECO:0000256" key="13">
    <source>
        <dbReference type="ARBA" id="ARBA00042775"/>
    </source>
</evidence>
<dbReference type="InterPro" id="IPR027304">
    <property type="entry name" value="Trigger_fact/SurA_dom_sf"/>
</dbReference>
<evidence type="ECO:0000256" key="5">
    <source>
        <dbReference type="ARBA" id="ARBA00022692"/>
    </source>
</evidence>
<comment type="similarity">
    <text evidence="11">Belongs to the PpiD chaperone family.</text>
</comment>
<evidence type="ECO:0000313" key="15">
    <source>
        <dbReference type="EMBL" id="MBP1850012.1"/>
    </source>
</evidence>
<dbReference type="InterPro" id="IPR052029">
    <property type="entry name" value="PpiD_chaperone"/>
</dbReference>
<dbReference type="InterPro" id="IPR000297">
    <property type="entry name" value="PPIase_PpiC"/>
</dbReference>
<dbReference type="PANTHER" id="PTHR47529">
    <property type="entry name" value="PEPTIDYL-PROLYL CIS-TRANS ISOMERASE D"/>
    <property type="match status" value="1"/>
</dbReference>
<keyword evidence="6" id="KW-1133">Transmembrane helix</keyword>
<evidence type="ECO:0000256" key="7">
    <source>
        <dbReference type="ARBA" id="ARBA00023136"/>
    </source>
</evidence>
<keyword evidence="16" id="KW-1185">Reference proteome</keyword>
<feature type="domain" description="PpiC" evidence="14">
    <location>
        <begin position="247"/>
        <end position="368"/>
    </location>
</feature>
<dbReference type="InterPro" id="IPR046357">
    <property type="entry name" value="PPIase_dom_sf"/>
</dbReference>
<dbReference type="SUPFAM" id="SSF54534">
    <property type="entry name" value="FKBP-like"/>
    <property type="match status" value="1"/>
</dbReference>
<evidence type="ECO:0000256" key="6">
    <source>
        <dbReference type="ARBA" id="ARBA00022989"/>
    </source>
</evidence>
<keyword evidence="7" id="KW-0472">Membrane</keyword>
<evidence type="ECO:0000256" key="9">
    <source>
        <dbReference type="ARBA" id="ARBA00030642"/>
    </source>
</evidence>
<evidence type="ECO:0000256" key="10">
    <source>
        <dbReference type="ARBA" id="ARBA00031484"/>
    </source>
</evidence>
<keyword evidence="8" id="KW-0143">Chaperone</keyword>
<evidence type="ECO:0000256" key="1">
    <source>
        <dbReference type="ARBA" id="ARBA00004382"/>
    </source>
</evidence>
<keyword evidence="15" id="KW-0413">Isomerase</keyword>
<evidence type="ECO:0000256" key="2">
    <source>
        <dbReference type="ARBA" id="ARBA00018370"/>
    </source>
</evidence>